<feature type="compositionally biased region" description="Basic and acidic residues" evidence="1">
    <location>
        <begin position="173"/>
        <end position="186"/>
    </location>
</feature>
<evidence type="ECO:0000313" key="3">
    <source>
        <dbReference type="Proteomes" id="UP000287651"/>
    </source>
</evidence>
<sequence>MADEGTPPQRPVEIDERLEMALLAGYPREQHRDALHFPLLFSLRPPPVESPSFAPHHSNVRGPTLSRTPNLSNPVEREEEPKFRARTRTEDKRREPRKENKSASFRFRSCDGKPSIIYLDSIDTIFRGAIGDGDPGKETLYTYRGTQASDRKFDTWHEPVSANQGWPPCARDQMTEKERGEQMSID</sequence>
<evidence type="ECO:0000313" key="2">
    <source>
        <dbReference type="EMBL" id="RRT47193.1"/>
    </source>
</evidence>
<feature type="region of interest" description="Disordered" evidence="1">
    <location>
        <begin position="157"/>
        <end position="186"/>
    </location>
</feature>
<feature type="region of interest" description="Disordered" evidence="1">
    <location>
        <begin position="46"/>
        <end position="106"/>
    </location>
</feature>
<gene>
    <name evidence="2" type="ORF">B296_00039774</name>
</gene>
<comment type="caution">
    <text evidence="2">The sequence shown here is derived from an EMBL/GenBank/DDBJ whole genome shotgun (WGS) entry which is preliminary data.</text>
</comment>
<evidence type="ECO:0000256" key="1">
    <source>
        <dbReference type="SAM" id="MobiDB-lite"/>
    </source>
</evidence>
<protein>
    <submittedName>
        <fullName evidence="2">Uncharacterized protein</fullName>
    </submittedName>
</protein>
<proteinExistence type="predicted"/>
<dbReference type="AlphaFoldDB" id="A0A426Y623"/>
<reference evidence="2 3" key="1">
    <citation type="journal article" date="2014" name="Agronomy (Basel)">
        <title>A Draft Genome Sequence for Ensete ventricosum, the Drought-Tolerant Tree Against Hunger.</title>
        <authorList>
            <person name="Harrison J."/>
            <person name="Moore K.A."/>
            <person name="Paszkiewicz K."/>
            <person name="Jones T."/>
            <person name="Grant M."/>
            <person name="Ambacheew D."/>
            <person name="Muzemil S."/>
            <person name="Studholme D.J."/>
        </authorList>
    </citation>
    <scope>NUCLEOTIDE SEQUENCE [LARGE SCALE GENOMIC DNA]</scope>
</reference>
<feature type="compositionally biased region" description="Basic and acidic residues" evidence="1">
    <location>
        <begin position="75"/>
        <end position="101"/>
    </location>
</feature>
<organism evidence="2 3">
    <name type="scientific">Ensete ventricosum</name>
    <name type="common">Abyssinian banana</name>
    <name type="synonym">Musa ensete</name>
    <dbReference type="NCBI Taxonomy" id="4639"/>
    <lineage>
        <taxon>Eukaryota</taxon>
        <taxon>Viridiplantae</taxon>
        <taxon>Streptophyta</taxon>
        <taxon>Embryophyta</taxon>
        <taxon>Tracheophyta</taxon>
        <taxon>Spermatophyta</taxon>
        <taxon>Magnoliopsida</taxon>
        <taxon>Liliopsida</taxon>
        <taxon>Zingiberales</taxon>
        <taxon>Musaceae</taxon>
        <taxon>Ensete</taxon>
    </lineage>
</organism>
<dbReference type="Proteomes" id="UP000287651">
    <property type="component" value="Unassembled WGS sequence"/>
</dbReference>
<accession>A0A426Y623</accession>
<dbReference type="EMBL" id="AMZH03014700">
    <property type="protein sequence ID" value="RRT47193.1"/>
    <property type="molecule type" value="Genomic_DNA"/>
</dbReference>
<name>A0A426Y623_ENSVE</name>